<dbReference type="EMBL" id="NSDM01000001">
    <property type="protein sequence ID" value="MDQ2582446.1"/>
    <property type="molecule type" value="Genomic_DNA"/>
</dbReference>
<keyword evidence="3" id="KW-1185">Reference proteome</keyword>
<feature type="compositionally biased region" description="Basic and acidic residues" evidence="1">
    <location>
        <begin position="40"/>
        <end position="50"/>
    </location>
</feature>
<feature type="compositionally biased region" description="Basic and acidic residues" evidence="1">
    <location>
        <begin position="1"/>
        <end position="17"/>
    </location>
</feature>
<evidence type="ECO:0000313" key="2">
    <source>
        <dbReference type="EMBL" id="MDQ2582446.1"/>
    </source>
</evidence>
<protein>
    <submittedName>
        <fullName evidence="2">Uncharacterized protein</fullName>
    </submittedName>
</protein>
<dbReference type="RefSeq" id="WP_306743546.1">
    <property type="nucleotide sequence ID" value="NZ_NSDM01000001.1"/>
</dbReference>
<feature type="compositionally biased region" description="Basic and acidic residues" evidence="1">
    <location>
        <begin position="24"/>
        <end position="33"/>
    </location>
</feature>
<evidence type="ECO:0000256" key="1">
    <source>
        <dbReference type="SAM" id="MobiDB-lite"/>
    </source>
</evidence>
<feature type="compositionally biased region" description="Low complexity" evidence="1">
    <location>
        <begin position="102"/>
        <end position="111"/>
    </location>
</feature>
<name>A0ABU0WRI1_9PSEU</name>
<feature type="region of interest" description="Disordered" evidence="1">
    <location>
        <begin position="1"/>
        <end position="157"/>
    </location>
</feature>
<comment type="caution">
    <text evidence="2">The sequence shown here is derived from an EMBL/GenBank/DDBJ whole genome shotgun (WGS) entry which is preliminary data.</text>
</comment>
<accession>A0ABU0WRI1</accession>
<gene>
    <name evidence="2" type="ORF">CKY47_00275</name>
</gene>
<proteinExistence type="predicted"/>
<feature type="compositionally biased region" description="Pro residues" evidence="1">
    <location>
        <begin position="148"/>
        <end position="157"/>
    </location>
</feature>
<organism evidence="2 3">
    <name type="scientific">Saccharothrix yanglingensis</name>
    <dbReference type="NCBI Taxonomy" id="659496"/>
    <lineage>
        <taxon>Bacteria</taxon>
        <taxon>Bacillati</taxon>
        <taxon>Actinomycetota</taxon>
        <taxon>Actinomycetes</taxon>
        <taxon>Pseudonocardiales</taxon>
        <taxon>Pseudonocardiaceae</taxon>
        <taxon>Saccharothrix</taxon>
    </lineage>
</organism>
<feature type="compositionally biased region" description="Pro residues" evidence="1">
    <location>
        <begin position="112"/>
        <end position="136"/>
    </location>
</feature>
<sequence length="157" mass="17521">MTSRPEHNRRQDHHDDNTPSTPTTRHDPEHDRPPGPAIPTDRERTARDLTDWLTGFDVPGQRADEPAHPTDPGWTPPPNPPKSTTPPLPRRVPRKPPPPATSHPHTWHLPPSHLPPSHLPAHPPTACPSTPQPPSDWQPLDLLSLIPAPRPAPDNWR</sequence>
<dbReference type="Proteomes" id="UP001225605">
    <property type="component" value="Unassembled WGS sequence"/>
</dbReference>
<evidence type="ECO:0000313" key="3">
    <source>
        <dbReference type="Proteomes" id="UP001225605"/>
    </source>
</evidence>
<feature type="compositionally biased region" description="Pro residues" evidence="1">
    <location>
        <begin position="74"/>
        <end position="101"/>
    </location>
</feature>
<reference evidence="2 3" key="1">
    <citation type="submission" date="2017-06" db="EMBL/GenBank/DDBJ databases">
        <title>Cultured bacterium strain Saccharothrix yanglingensis Hhs.015.</title>
        <authorList>
            <person name="Xia Y."/>
        </authorList>
    </citation>
    <scope>NUCLEOTIDE SEQUENCE [LARGE SCALE GENOMIC DNA]</scope>
    <source>
        <strain evidence="2 3">Hhs.015</strain>
    </source>
</reference>